<keyword evidence="3" id="KW-0732">Signal</keyword>
<dbReference type="EMBL" id="FOOH01000029">
    <property type="protein sequence ID" value="SFG13331.1"/>
    <property type="molecule type" value="Genomic_DNA"/>
</dbReference>
<dbReference type="Pfam" id="PF13432">
    <property type="entry name" value="TPR_16"/>
    <property type="match status" value="1"/>
</dbReference>
<feature type="signal peptide" evidence="3">
    <location>
        <begin position="1"/>
        <end position="30"/>
    </location>
</feature>
<evidence type="ECO:0000313" key="5">
    <source>
        <dbReference type="Proteomes" id="UP000199116"/>
    </source>
</evidence>
<dbReference type="AlphaFoldDB" id="A0A1I2PIU4"/>
<dbReference type="SMART" id="SM00028">
    <property type="entry name" value="TPR"/>
    <property type="match status" value="6"/>
</dbReference>
<dbReference type="Gene3D" id="1.25.40.10">
    <property type="entry name" value="Tetratricopeptide repeat domain"/>
    <property type="match status" value="4"/>
</dbReference>
<feature type="coiled-coil region" evidence="2">
    <location>
        <begin position="318"/>
        <end position="376"/>
    </location>
</feature>
<reference evidence="5" key="1">
    <citation type="submission" date="2016-10" db="EMBL/GenBank/DDBJ databases">
        <authorList>
            <person name="Varghese N."/>
            <person name="Submissions S."/>
        </authorList>
    </citation>
    <scope>NUCLEOTIDE SEQUENCE [LARGE SCALE GENOMIC DNA]</scope>
    <source>
        <strain evidence="5">DSM 23515</strain>
    </source>
</reference>
<dbReference type="PANTHER" id="PTHR12558:SF13">
    <property type="entry name" value="CELL DIVISION CYCLE PROTEIN 27 HOMOLOG"/>
    <property type="match status" value="1"/>
</dbReference>
<dbReference type="PANTHER" id="PTHR12558">
    <property type="entry name" value="CELL DIVISION CYCLE 16,23,27"/>
    <property type="match status" value="1"/>
</dbReference>
<keyword evidence="1" id="KW-0802">TPR repeat</keyword>
<keyword evidence="2" id="KW-0175">Coiled coil</keyword>
<feature type="repeat" description="TPR" evidence="1">
    <location>
        <begin position="29"/>
        <end position="62"/>
    </location>
</feature>
<proteinExistence type="predicted"/>
<evidence type="ECO:0000256" key="3">
    <source>
        <dbReference type="SAM" id="SignalP"/>
    </source>
</evidence>
<organism evidence="4 5">
    <name type="scientific">Salegentibacter agarivorans</name>
    <dbReference type="NCBI Taxonomy" id="345907"/>
    <lineage>
        <taxon>Bacteria</taxon>
        <taxon>Pseudomonadati</taxon>
        <taxon>Bacteroidota</taxon>
        <taxon>Flavobacteriia</taxon>
        <taxon>Flavobacteriales</taxon>
        <taxon>Flavobacteriaceae</taxon>
        <taxon>Salegentibacter</taxon>
    </lineage>
</organism>
<dbReference type="RefSeq" id="WP_317040680.1">
    <property type="nucleotide sequence ID" value="NZ_FOOH01000029.1"/>
</dbReference>
<name>A0A1I2PIU4_9FLAO</name>
<accession>A0A1I2PIU4</accession>
<protein>
    <submittedName>
        <fullName evidence="4">Tetratricopeptide repeat-containing protein</fullName>
    </submittedName>
</protein>
<evidence type="ECO:0000256" key="1">
    <source>
        <dbReference type="PROSITE-ProRule" id="PRU00339"/>
    </source>
</evidence>
<dbReference type="Pfam" id="PF13174">
    <property type="entry name" value="TPR_6"/>
    <property type="match status" value="1"/>
</dbReference>
<gene>
    <name evidence="4" type="ORF">SAMN04488033_12940</name>
</gene>
<dbReference type="Proteomes" id="UP000199116">
    <property type="component" value="Unassembled WGS sequence"/>
</dbReference>
<dbReference type="Pfam" id="PF13181">
    <property type="entry name" value="TPR_8"/>
    <property type="match status" value="1"/>
</dbReference>
<dbReference type="PROSITE" id="PS50005">
    <property type="entry name" value="TPR"/>
    <property type="match status" value="1"/>
</dbReference>
<dbReference type="SUPFAM" id="SSF48452">
    <property type="entry name" value="TPR-like"/>
    <property type="match status" value="3"/>
</dbReference>
<keyword evidence="5" id="KW-1185">Reference proteome</keyword>
<dbReference type="InterPro" id="IPR011990">
    <property type="entry name" value="TPR-like_helical_dom_sf"/>
</dbReference>
<dbReference type="InterPro" id="IPR019734">
    <property type="entry name" value="TPR_rpt"/>
</dbReference>
<evidence type="ECO:0000256" key="2">
    <source>
        <dbReference type="SAM" id="Coils"/>
    </source>
</evidence>
<sequence>MIHRANPYLYGMRAAFVILFLFCSISGASAQSEVLARNFFDQGEFEKALKTYEKLVEENPQNTSYFFGLVESHQQLENFSRAEELLRNKLNNSANNPTLLIELGHNYELQQNTERAEQFYAEALSAVDARPNYAYSIARTFQKYSLLENAAATYEKAMQLNNELNFNMQLARIYGEQGKTELMFENYLELVDANPDFFPIANREFGKYISADASSEANTIFRRLLLTKLQKDPSLLYNEMLSWLFTQEEEFLKAFSQEKAIYRRSDKSLQSILNLAVMAREASDFEAAKEIVEYVIEEAPSENIVLQGNQFLLKMRVENEKKENYSEIEKRYTELLEQFGTGLNTLNLQLDFTNFLAFKQNKKEEAIALLKQVSDKANRDFDKAMIKIAMADILVIQEKFNEALIYYSQVQNLVKNDQISQNARFKVAKTSYFKGDFKWAKQQLDVLKSSTSQLIANDAMELSLLIEDNSIEDSTQTALKKYARADLLAFQEKNSESIELLSEILNLHKGEKIEDEALLKQAQLFEETGQLRNAENNYLAIIKGFNADVLADNAHYYLAELYANELQNPEKAKEYYEQIIFNFADSIYFVEARKKYRALRGDYEETP</sequence>
<feature type="chain" id="PRO_5011538123" evidence="3">
    <location>
        <begin position="31"/>
        <end position="607"/>
    </location>
</feature>
<evidence type="ECO:0000313" key="4">
    <source>
        <dbReference type="EMBL" id="SFG13331.1"/>
    </source>
</evidence>